<dbReference type="Proteomes" id="UP000807469">
    <property type="component" value="Unassembled WGS sequence"/>
</dbReference>
<evidence type="ECO:0000256" key="4">
    <source>
        <dbReference type="ARBA" id="ARBA00022833"/>
    </source>
</evidence>
<dbReference type="GO" id="GO:0008270">
    <property type="term" value="F:zinc ion binding"/>
    <property type="evidence" value="ECO:0007669"/>
    <property type="project" value="UniProtKB-KW"/>
</dbReference>
<keyword evidence="3 5" id="KW-0863">Zinc-finger</keyword>
<evidence type="ECO:0000313" key="7">
    <source>
        <dbReference type="EMBL" id="KAF9472444.1"/>
    </source>
</evidence>
<dbReference type="PANTHER" id="PTHR14003">
    <property type="entry name" value="TRANSCRIPTIONAL REPRESSOR PROTEIN YY"/>
    <property type="match status" value="1"/>
</dbReference>
<dbReference type="FunFam" id="3.30.160.60:FF:000125">
    <property type="entry name" value="Putative zinc finger protein 143"/>
    <property type="match status" value="2"/>
</dbReference>
<feature type="domain" description="C2H2-type" evidence="6">
    <location>
        <begin position="32"/>
        <end position="62"/>
    </location>
</feature>
<sequence>PVPIPNLNKKSRGRKVPFVADLTSSGGSTRSYVCVVPGCGKCFVRGEHLKRHVRSIHTHDKPHPCPYKGCDKSFSRRDNLGQHVRIHLQP</sequence>
<evidence type="ECO:0000256" key="3">
    <source>
        <dbReference type="ARBA" id="ARBA00022771"/>
    </source>
</evidence>
<dbReference type="OrthoDB" id="6365676at2759"/>
<protein>
    <recommendedName>
        <fullName evidence="6">C2H2-type domain-containing protein</fullName>
    </recommendedName>
</protein>
<gene>
    <name evidence="7" type="ORF">BDN70DRAFT_818638</name>
</gene>
<proteinExistence type="predicted"/>
<dbReference type="GO" id="GO:0031519">
    <property type="term" value="C:PcG protein complex"/>
    <property type="evidence" value="ECO:0007669"/>
    <property type="project" value="TreeGrafter"/>
</dbReference>
<keyword evidence="2" id="KW-0677">Repeat</keyword>
<keyword evidence="4" id="KW-0862">Zinc</keyword>
<comment type="caution">
    <text evidence="7">The sequence shown here is derived from an EMBL/GenBank/DDBJ whole genome shotgun (WGS) entry which is preliminary data.</text>
</comment>
<evidence type="ECO:0000256" key="1">
    <source>
        <dbReference type="ARBA" id="ARBA00022723"/>
    </source>
</evidence>
<feature type="non-terminal residue" evidence="7">
    <location>
        <position position="1"/>
    </location>
</feature>
<feature type="domain" description="C2H2-type" evidence="6">
    <location>
        <begin position="63"/>
        <end position="90"/>
    </location>
</feature>
<dbReference type="InterPro" id="IPR036236">
    <property type="entry name" value="Znf_C2H2_sf"/>
</dbReference>
<dbReference type="PROSITE" id="PS00028">
    <property type="entry name" value="ZINC_FINGER_C2H2_1"/>
    <property type="match status" value="2"/>
</dbReference>
<dbReference type="SMART" id="SM00355">
    <property type="entry name" value="ZnF_C2H2"/>
    <property type="match status" value="2"/>
</dbReference>
<dbReference type="Pfam" id="PF00096">
    <property type="entry name" value="zf-C2H2"/>
    <property type="match status" value="2"/>
</dbReference>
<keyword evidence="8" id="KW-1185">Reference proteome</keyword>
<dbReference type="PANTHER" id="PTHR14003:SF19">
    <property type="entry name" value="YY2 TRANSCRIPTION FACTOR"/>
    <property type="match status" value="1"/>
</dbReference>
<evidence type="ECO:0000313" key="8">
    <source>
        <dbReference type="Proteomes" id="UP000807469"/>
    </source>
</evidence>
<organism evidence="7 8">
    <name type="scientific">Pholiota conissans</name>
    <dbReference type="NCBI Taxonomy" id="109636"/>
    <lineage>
        <taxon>Eukaryota</taxon>
        <taxon>Fungi</taxon>
        <taxon>Dikarya</taxon>
        <taxon>Basidiomycota</taxon>
        <taxon>Agaricomycotina</taxon>
        <taxon>Agaricomycetes</taxon>
        <taxon>Agaricomycetidae</taxon>
        <taxon>Agaricales</taxon>
        <taxon>Agaricineae</taxon>
        <taxon>Strophariaceae</taxon>
        <taxon>Pholiota</taxon>
    </lineage>
</organism>
<dbReference type="GO" id="GO:0000785">
    <property type="term" value="C:chromatin"/>
    <property type="evidence" value="ECO:0007669"/>
    <property type="project" value="TreeGrafter"/>
</dbReference>
<evidence type="ECO:0000256" key="2">
    <source>
        <dbReference type="ARBA" id="ARBA00022737"/>
    </source>
</evidence>
<dbReference type="AlphaFoldDB" id="A0A9P5YNB0"/>
<dbReference type="SUPFAM" id="SSF57667">
    <property type="entry name" value="beta-beta-alpha zinc fingers"/>
    <property type="match status" value="1"/>
</dbReference>
<name>A0A9P5YNB0_9AGAR</name>
<accession>A0A9P5YNB0</accession>
<dbReference type="GO" id="GO:0005667">
    <property type="term" value="C:transcription regulator complex"/>
    <property type="evidence" value="ECO:0007669"/>
    <property type="project" value="TreeGrafter"/>
</dbReference>
<dbReference type="GO" id="GO:0000981">
    <property type="term" value="F:DNA-binding transcription factor activity, RNA polymerase II-specific"/>
    <property type="evidence" value="ECO:0007669"/>
    <property type="project" value="UniProtKB-ARBA"/>
</dbReference>
<dbReference type="InterPro" id="IPR013087">
    <property type="entry name" value="Znf_C2H2_type"/>
</dbReference>
<evidence type="ECO:0000256" key="5">
    <source>
        <dbReference type="PROSITE-ProRule" id="PRU00042"/>
    </source>
</evidence>
<dbReference type="EMBL" id="MU155534">
    <property type="protein sequence ID" value="KAF9472444.1"/>
    <property type="molecule type" value="Genomic_DNA"/>
</dbReference>
<reference evidence="7" key="1">
    <citation type="submission" date="2020-11" db="EMBL/GenBank/DDBJ databases">
        <authorList>
            <consortium name="DOE Joint Genome Institute"/>
            <person name="Ahrendt S."/>
            <person name="Riley R."/>
            <person name="Andreopoulos W."/>
            <person name="Labutti K."/>
            <person name="Pangilinan J."/>
            <person name="Ruiz-Duenas F.J."/>
            <person name="Barrasa J.M."/>
            <person name="Sanchez-Garcia M."/>
            <person name="Camarero S."/>
            <person name="Miyauchi S."/>
            <person name="Serrano A."/>
            <person name="Linde D."/>
            <person name="Babiker R."/>
            <person name="Drula E."/>
            <person name="Ayuso-Fernandez I."/>
            <person name="Pacheco R."/>
            <person name="Padilla G."/>
            <person name="Ferreira P."/>
            <person name="Barriuso J."/>
            <person name="Kellner H."/>
            <person name="Castanera R."/>
            <person name="Alfaro M."/>
            <person name="Ramirez L."/>
            <person name="Pisabarro A.G."/>
            <person name="Kuo A."/>
            <person name="Tritt A."/>
            <person name="Lipzen A."/>
            <person name="He G."/>
            <person name="Yan M."/>
            <person name="Ng V."/>
            <person name="Cullen D."/>
            <person name="Martin F."/>
            <person name="Rosso M.-N."/>
            <person name="Henrissat B."/>
            <person name="Hibbett D."/>
            <person name="Martinez A.T."/>
            <person name="Grigoriev I.V."/>
        </authorList>
    </citation>
    <scope>NUCLEOTIDE SEQUENCE</scope>
    <source>
        <strain evidence="7">CIRM-BRFM 674</strain>
    </source>
</reference>
<evidence type="ECO:0000259" key="6">
    <source>
        <dbReference type="PROSITE" id="PS50157"/>
    </source>
</evidence>
<dbReference type="PROSITE" id="PS50157">
    <property type="entry name" value="ZINC_FINGER_C2H2_2"/>
    <property type="match status" value="2"/>
</dbReference>
<dbReference type="Gene3D" id="3.30.160.60">
    <property type="entry name" value="Classic Zinc Finger"/>
    <property type="match status" value="2"/>
</dbReference>
<keyword evidence="1" id="KW-0479">Metal-binding</keyword>
<dbReference type="GO" id="GO:0000978">
    <property type="term" value="F:RNA polymerase II cis-regulatory region sequence-specific DNA binding"/>
    <property type="evidence" value="ECO:0007669"/>
    <property type="project" value="TreeGrafter"/>
</dbReference>